<keyword evidence="2" id="KW-1003">Cell membrane</keyword>
<sequence length="346" mass="38904">MPANNTHTGTVKPGGKVRLSYWVWTVIFIVFAIVLVAHYLPEIKKEVLLLERVKIYWLVIAVCCQLLTYLFAAVVYGILLKAHKLQQQPSIWELIKAAVIALFFNQTVPSGGISGNTYIFRFLQKFKLSARDSVNLIVTEMVCYYAAIEALVLPLLLFCLLFYKSPHVIKIVLFAGIVIFLSLSTLILLAGKQKTLMSIYKKIKKIKFIGKKLSPDFSRGGQSQHQFLKKEPRKVVNAVIFQLLVLAVDSLTVFSLFWGMGVQISPLVVLLAFMCTRIISILPISPGSLVVYESGMVYFLVSLGAPVGTSIVVTLLYRLLSFWLPMPVGLIMYRRELHKSSLNQNN</sequence>
<evidence type="ECO:0000313" key="7">
    <source>
        <dbReference type="EMBL" id="TWF40436.1"/>
    </source>
</evidence>
<comment type="caution">
    <text evidence="7">The sequence shown here is derived from an EMBL/GenBank/DDBJ whole genome shotgun (WGS) entry which is preliminary data.</text>
</comment>
<keyword evidence="8" id="KW-1185">Reference proteome</keyword>
<dbReference type="Pfam" id="PF03706">
    <property type="entry name" value="LPG_synthase_TM"/>
    <property type="match status" value="1"/>
</dbReference>
<dbReference type="EMBL" id="VIWO01000004">
    <property type="protein sequence ID" value="TWF40436.1"/>
    <property type="molecule type" value="Genomic_DNA"/>
</dbReference>
<evidence type="ECO:0000256" key="3">
    <source>
        <dbReference type="ARBA" id="ARBA00022692"/>
    </source>
</evidence>
<evidence type="ECO:0000256" key="5">
    <source>
        <dbReference type="ARBA" id="ARBA00023136"/>
    </source>
</evidence>
<keyword evidence="5 6" id="KW-0472">Membrane</keyword>
<dbReference type="GO" id="GO:0005886">
    <property type="term" value="C:plasma membrane"/>
    <property type="evidence" value="ECO:0007669"/>
    <property type="project" value="UniProtKB-SubCell"/>
</dbReference>
<dbReference type="InterPro" id="IPR022791">
    <property type="entry name" value="L-PG_synthase/AglD"/>
</dbReference>
<dbReference type="OrthoDB" id="9814270at2"/>
<accession>A0A561PQP1</accession>
<keyword evidence="3 6" id="KW-0812">Transmembrane</keyword>
<evidence type="ECO:0000256" key="4">
    <source>
        <dbReference type="ARBA" id="ARBA00022989"/>
    </source>
</evidence>
<comment type="subcellular location">
    <subcellularLocation>
        <location evidence="1">Cell membrane</location>
        <topology evidence="1">Multi-pass membrane protein</topology>
    </subcellularLocation>
</comment>
<dbReference type="PANTHER" id="PTHR39087:SF2">
    <property type="entry name" value="UPF0104 MEMBRANE PROTEIN MJ1595"/>
    <property type="match status" value="1"/>
</dbReference>
<evidence type="ECO:0000256" key="1">
    <source>
        <dbReference type="ARBA" id="ARBA00004651"/>
    </source>
</evidence>
<dbReference type="PANTHER" id="PTHR39087">
    <property type="entry name" value="UPF0104 MEMBRANE PROTEIN MJ1595"/>
    <property type="match status" value="1"/>
</dbReference>
<evidence type="ECO:0000256" key="6">
    <source>
        <dbReference type="SAM" id="Phobius"/>
    </source>
</evidence>
<evidence type="ECO:0000256" key="2">
    <source>
        <dbReference type="ARBA" id="ARBA00022475"/>
    </source>
</evidence>
<organism evidence="7 8">
    <name type="scientific">Chitinophaga polysaccharea</name>
    <dbReference type="NCBI Taxonomy" id="1293035"/>
    <lineage>
        <taxon>Bacteria</taxon>
        <taxon>Pseudomonadati</taxon>
        <taxon>Bacteroidota</taxon>
        <taxon>Chitinophagia</taxon>
        <taxon>Chitinophagales</taxon>
        <taxon>Chitinophagaceae</taxon>
        <taxon>Chitinophaga</taxon>
    </lineage>
</organism>
<protein>
    <recommendedName>
        <fullName evidence="9">Lysylphosphatidylglycerol synthase-like protein</fullName>
    </recommendedName>
</protein>
<keyword evidence="4 6" id="KW-1133">Transmembrane helix</keyword>
<evidence type="ECO:0008006" key="9">
    <source>
        <dbReference type="Google" id="ProtNLM"/>
    </source>
</evidence>
<feature type="transmembrane region" description="Helical" evidence="6">
    <location>
        <begin position="141"/>
        <end position="163"/>
    </location>
</feature>
<name>A0A561PQP1_9BACT</name>
<evidence type="ECO:0000313" key="8">
    <source>
        <dbReference type="Proteomes" id="UP000320811"/>
    </source>
</evidence>
<proteinExistence type="predicted"/>
<dbReference type="NCBIfam" id="TIGR00374">
    <property type="entry name" value="flippase-like domain"/>
    <property type="match status" value="1"/>
</dbReference>
<dbReference type="Proteomes" id="UP000320811">
    <property type="component" value="Unassembled WGS sequence"/>
</dbReference>
<reference evidence="7 8" key="1">
    <citation type="submission" date="2019-06" db="EMBL/GenBank/DDBJ databases">
        <title>Sorghum-associated microbial communities from plants grown in Nebraska, USA.</title>
        <authorList>
            <person name="Schachtman D."/>
        </authorList>
    </citation>
    <scope>NUCLEOTIDE SEQUENCE [LARGE SCALE GENOMIC DNA]</scope>
    <source>
        <strain evidence="7 8">1209</strain>
    </source>
</reference>
<feature type="transmembrane region" description="Helical" evidence="6">
    <location>
        <begin position="169"/>
        <end position="191"/>
    </location>
</feature>
<feature type="transmembrane region" description="Helical" evidence="6">
    <location>
        <begin position="264"/>
        <end position="284"/>
    </location>
</feature>
<feature type="transmembrane region" description="Helical" evidence="6">
    <location>
        <begin position="21"/>
        <end position="41"/>
    </location>
</feature>
<feature type="transmembrane region" description="Helical" evidence="6">
    <location>
        <begin position="296"/>
        <end position="320"/>
    </location>
</feature>
<feature type="transmembrane region" description="Helical" evidence="6">
    <location>
        <begin position="53"/>
        <end position="79"/>
    </location>
</feature>
<feature type="transmembrane region" description="Helical" evidence="6">
    <location>
        <begin position="235"/>
        <end position="258"/>
    </location>
</feature>
<dbReference type="AlphaFoldDB" id="A0A561PQP1"/>
<dbReference type="RefSeq" id="WP_145670438.1">
    <property type="nucleotide sequence ID" value="NZ_VIWO01000004.1"/>
</dbReference>
<gene>
    <name evidence="7" type="ORF">FHW36_104118</name>
</gene>